<evidence type="ECO:0000256" key="5">
    <source>
        <dbReference type="SAM" id="SignalP"/>
    </source>
</evidence>
<protein>
    <recommendedName>
        <fullName evidence="4">Plantacyanin</fullName>
    </recommendedName>
</protein>
<evidence type="ECO:0000313" key="8">
    <source>
        <dbReference type="Proteomes" id="UP001210211"/>
    </source>
</evidence>
<reference evidence="7 8" key="1">
    <citation type="journal article" date="2022" name="Cell">
        <title>Repeat-based holocentromeres influence genome architecture and karyotype evolution.</title>
        <authorList>
            <person name="Hofstatter P.G."/>
            <person name="Thangavel G."/>
            <person name="Lux T."/>
            <person name="Neumann P."/>
            <person name="Vondrak T."/>
            <person name="Novak P."/>
            <person name="Zhang M."/>
            <person name="Costa L."/>
            <person name="Castellani M."/>
            <person name="Scott A."/>
            <person name="Toegelov H."/>
            <person name="Fuchs J."/>
            <person name="Mata-Sucre Y."/>
            <person name="Dias Y."/>
            <person name="Vanzela A.L.L."/>
            <person name="Huettel B."/>
            <person name="Almeida C.C.S."/>
            <person name="Simkova H."/>
            <person name="Souza G."/>
            <person name="Pedrosa-Harand A."/>
            <person name="Macas J."/>
            <person name="Mayer K.F.X."/>
            <person name="Houben A."/>
            <person name="Marques A."/>
        </authorList>
    </citation>
    <scope>NUCLEOTIDE SEQUENCE [LARGE SCALE GENOMIC DNA]</scope>
    <source>
        <strain evidence="7">RhyTen1mFocal</strain>
    </source>
</reference>
<dbReference type="PROSITE" id="PS51485">
    <property type="entry name" value="PHYTOCYANIN"/>
    <property type="match status" value="1"/>
</dbReference>
<dbReference type="GO" id="GO:0009055">
    <property type="term" value="F:electron transfer activity"/>
    <property type="evidence" value="ECO:0007669"/>
    <property type="project" value="InterPro"/>
</dbReference>
<dbReference type="EMBL" id="JAMRDG010000001">
    <property type="protein sequence ID" value="KAJ3697715.1"/>
    <property type="molecule type" value="Genomic_DNA"/>
</dbReference>
<dbReference type="Pfam" id="PF02298">
    <property type="entry name" value="Cu_bind_like"/>
    <property type="match status" value="1"/>
</dbReference>
<accession>A0AAD5ZGZ4</accession>
<feature type="signal peptide" evidence="5">
    <location>
        <begin position="1"/>
        <end position="34"/>
    </location>
</feature>
<gene>
    <name evidence="7" type="ORF">LUZ61_001420</name>
</gene>
<keyword evidence="1" id="KW-0479">Metal-binding</keyword>
<dbReference type="PANTHER" id="PTHR33021:SF9">
    <property type="entry name" value="PUTATIVE, EXPRESSED-RELATED"/>
    <property type="match status" value="1"/>
</dbReference>
<dbReference type="SUPFAM" id="SSF49503">
    <property type="entry name" value="Cupredoxins"/>
    <property type="match status" value="1"/>
</dbReference>
<evidence type="ECO:0000256" key="2">
    <source>
        <dbReference type="ARBA" id="ARBA00023008"/>
    </source>
</evidence>
<evidence type="ECO:0000313" key="7">
    <source>
        <dbReference type="EMBL" id="KAJ3697715.1"/>
    </source>
</evidence>
<keyword evidence="5" id="KW-0732">Signal</keyword>
<dbReference type="AlphaFoldDB" id="A0AAD5ZGZ4"/>
<evidence type="ECO:0000256" key="3">
    <source>
        <dbReference type="ARBA" id="ARBA00023157"/>
    </source>
</evidence>
<keyword evidence="3" id="KW-1015">Disulfide bond</keyword>
<dbReference type="GO" id="GO:0005886">
    <property type="term" value="C:plasma membrane"/>
    <property type="evidence" value="ECO:0007669"/>
    <property type="project" value="TreeGrafter"/>
</dbReference>
<dbReference type="InterPro" id="IPR039391">
    <property type="entry name" value="Phytocyanin-like"/>
</dbReference>
<dbReference type="InterPro" id="IPR008972">
    <property type="entry name" value="Cupredoxin"/>
</dbReference>
<dbReference type="GO" id="GO:0046872">
    <property type="term" value="F:metal ion binding"/>
    <property type="evidence" value="ECO:0007669"/>
    <property type="project" value="UniProtKB-KW"/>
</dbReference>
<organism evidence="7 8">
    <name type="scientific">Rhynchospora tenuis</name>
    <dbReference type="NCBI Taxonomy" id="198213"/>
    <lineage>
        <taxon>Eukaryota</taxon>
        <taxon>Viridiplantae</taxon>
        <taxon>Streptophyta</taxon>
        <taxon>Embryophyta</taxon>
        <taxon>Tracheophyta</taxon>
        <taxon>Spermatophyta</taxon>
        <taxon>Magnoliopsida</taxon>
        <taxon>Liliopsida</taxon>
        <taxon>Poales</taxon>
        <taxon>Cyperaceae</taxon>
        <taxon>Cyperoideae</taxon>
        <taxon>Rhynchosporeae</taxon>
        <taxon>Rhynchospora</taxon>
    </lineage>
</organism>
<proteinExistence type="predicted"/>
<dbReference type="PANTHER" id="PTHR33021">
    <property type="entry name" value="BLUE COPPER PROTEIN"/>
    <property type="match status" value="1"/>
</dbReference>
<feature type="chain" id="PRO_5042207899" description="Plantacyanin" evidence="5">
    <location>
        <begin position="35"/>
        <end position="130"/>
    </location>
</feature>
<dbReference type="Gene3D" id="2.60.40.420">
    <property type="entry name" value="Cupredoxins - blue copper proteins"/>
    <property type="match status" value="1"/>
</dbReference>
<dbReference type="FunFam" id="2.60.40.420:FF:000013">
    <property type="entry name" value="basic blue protein-like"/>
    <property type="match status" value="1"/>
</dbReference>
<comment type="caution">
    <text evidence="7">The sequence shown here is derived from an EMBL/GenBank/DDBJ whole genome shotgun (WGS) entry which is preliminary data.</text>
</comment>
<sequence>MMALGSGSACRGQLTKGIILLVCLILSQHETIQAATHVVGGRHGWTFNVADWPTGKTFYAGDVLVFKYSPLFHNVVAVDSDGYNNCTVSSDAKELKSGKDRITLSNGTSYFICSRFDHCTLGMKIAVTAV</sequence>
<keyword evidence="2" id="KW-0186">Copper</keyword>
<dbReference type="InterPro" id="IPR003245">
    <property type="entry name" value="Phytocyanin_dom"/>
</dbReference>
<evidence type="ECO:0000256" key="4">
    <source>
        <dbReference type="ARBA" id="ARBA00082491"/>
    </source>
</evidence>
<dbReference type="InterPro" id="IPR041844">
    <property type="entry name" value="Plantacyanin"/>
</dbReference>
<dbReference type="CDD" id="cd11013">
    <property type="entry name" value="Plantacyanin"/>
    <property type="match status" value="1"/>
</dbReference>
<feature type="domain" description="Phytocyanin" evidence="6">
    <location>
        <begin position="35"/>
        <end position="130"/>
    </location>
</feature>
<evidence type="ECO:0000259" key="6">
    <source>
        <dbReference type="PROSITE" id="PS51485"/>
    </source>
</evidence>
<evidence type="ECO:0000256" key="1">
    <source>
        <dbReference type="ARBA" id="ARBA00022723"/>
    </source>
</evidence>
<keyword evidence="8" id="KW-1185">Reference proteome</keyword>
<dbReference type="Proteomes" id="UP001210211">
    <property type="component" value="Unassembled WGS sequence"/>
</dbReference>
<name>A0AAD5ZGZ4_9POAL</name>